<gene>
    <name evidence="2" type="ORF">HELGO_WM46907</name>
</gene>
<dbReference type="Gene3D" id="1.10.287.470">
    <property type="entry name" value="Helix hairpin bin"/>
    <property type="match status" value="1"/>
</dbReference>
<dbReference type="EMBL" id="CACVAV010000271">
    <property type="protein sequence ID" value="CAA6817093.1"/>
    <property type="molecule type" value="Genomic_DNA"/>
</dbReference>
<keyword evidence="1" id="KW-0732">Signal</keyword>
<reference evidence="2" key="1">
    <citation type="submission" date="2020-01" db="EMBL/GenBank/DDBJ databases">
        <authorList>
            <person name="Meier V. D."/>
            <person name="Meier V D."/>
        </authorList>
    </citation>
    <scope>NUCLEOTIDE SEQUENCE</scope>
    <source>
        <strain evidence="2">HLG_WM_MAG_08</strain>
    </source>
</reference>
<feature type="chain" id="PRO_5028222915" evidence="1">
    <location>
        <begin position="24"/>
        <end position="255"/>
    </location>
</feature>
<dbReference type="PANTHER" id="PTHR30469">
    <property type="entry name" value="MULTIDRUG RESISTANCE PROTEIN MDTA"/>
    <property type="match status" value="1"/>
</dbReference>
<protein>
    <submittedName>
        <fullName evidence="2">Uncharacterized protein</fullName>
    </submittedName>
</protein>
<dbReference type="GO" id="GO:0015562">
    <property type="term" value="F:efflux transmembrane transporter activity"/>
    <property type="evidence" value="ECO:0007669"/>
    <property type="project" value="TreeGrafter"/>
</dbReference>
<proteinExistence type="predicted"/>
<feature type="signal peptide" evidence="1">
    <location>
        <begin position="1"/>
        <end position="23"/>
    </location>
</feature>
<accession>A0A6S6TMT1</accession>
<feature type="non-terminal residue" evidence="2">
    <location>
        <position position="255"/>
    </location>
</feature>
<dbReference type="SUPFAM" id="SSF57997">
    <property type="entry name" value="Tropomyosin"/>
    <property type="match status" value="1"/>
</dbReference>
<name>A0A6S6TMT1_9GAMM</name>
<evidence type="ECO:0000256" key="1">
    <source>
        <dbReference type="SAM" id="SignalP"/>
    </source>
</evidence>
<dbReference type="GO" id="GO:1990281">
    <property type="term" value="C:efflux pump complex"/>
    <property type="evidence" value="ECO:0007669"/>
    <property type="project" value="TreeGrafter"/>
</dbReference>
<organism evidence="2">
    <name type="scientific">uncultured Thiotrichaceae bacterium</name>
    <dbReference type="NCBI Taxonomy" id="298394"/>
    <lineage>
        <taxon>Bacteria</taxon>
        <taxon>Pseudomonadati</taxon>
        <taxon>Pseudomonadota</taxon>
        <taxon>Gammaproteobacteria</taxon>
        <taxon>Thiotrichales</taxon>
        <taxon>Thiotrichaceae</taxon>
        <taxon>environmental samples</taxon>
    </lineage>
</organism>
<dbReference type="Gene3D" id="1.20.5.340">
    <property type="match status" value="1"/>
</dbReference>
<dbReference type="AlphaFoldDB" id="A0A6S6TMT1"/>
<sequence>MKNAYRTTLMACVALAFTATLQAAEDNKTPEEALSVSVIVLSKVAIPVERDVEAKLISPNDTPVSPELAAKVLKIEADVGDQVKEGDVLARLDCRDYDVKLRQAVAGVSTVKARIKATAARVGAAESRVGAAGSRVSAAGSRVSAAGSRVGATESQVNAAASRVHAAVSRVKAAEAGIQAATARMQSTGTGINTAKSRVNTAKAQANAARARIPSAQAQFKLAQSELNRNRQLRNKQLIPVNVLDQAQATFNSAQ</sequence>
<evidence type="ECO:0000313" key="2">
    <source>
        <dbReference type="EMBL" id="CAA6817093.1"/>
    </source>
</evidence>